<accession>A0A929FC12</accession>
<evidence type="ECO:0000259" key="2">
    <source>
        <dbReference type="PROSITE" id="PS51903"/>
    </source>
</evidence>
<keyword evidence="4" id="KW-1185">Reference proteome</keyword>
<organism evidence="3 4">
    <name type="scientific">Leptolyngbya cf. ectocarpi LEGE 11479</name>
    <dbReference type="NCBI Taxonomy" id="1828722"/>
    <lineage>
        <taxon>Bacteria</taxon>
        <taxon>Bacillati</taxon>
        <taxon>Cyanobacteriota</taxon>
        <taxon>Cyanophyceae</taxon>
        <taxon>Leptolyngbyales</taxon>
        <taxon>Leptolyngbyaceae</taxon>
        <taxon>Leptolyngbya group</taxon>
        <taxon>Leptolyngbya</taxon>
    </lineage>
</organism>
<dbReference type="Gene3D" id="1.10.1780.10">
    <property type="entry name" value="Clp, N-terminal domain"/>
    <property type="match status" value="1"/>
</dbReference>
<dbReference type="Proteomes" id="UP000615026">
    <property type="component" value="Unassembled WGS sequence"/>
</dbReference>
<protein>
    <recommendedName>
        <fullName evidence="2">Clp R domain-containing protein</fullName>
    </recommendedName>
</protein>
<dbReference type="EMBL" id="JADEXP010000238">
    <property type="protein sequence ID" value="MBE9069128.1"/>
    <property type="molecule type" value="Genomic_DNA"/>
</dbReference>
<reference evidence="3" key="1">
    <citation type="submission" date="2020-10" db="EMBL/GenBank/DDBJ databases">
        <authorList>
            <person name="Castelo-Branco R."/>
            <person name="Eusebio N."/>
            <person name="Adriana R."/>
            <person name="Vieira A."/>
            <person name="Brugerolle De Fraissinette N."/>
            <person name="Rezende De Castro R."/>
            <person name="Schneider M.P."/>
            <person name="Vasconcelos V."/>
            <person name="Leao P.N."/>
        </authorList>
    </citation>
    <scope>NUCLEOTIDE SEQUENCE</scope>
    <source>
        <strain evidence="3">LEGE 11479</strain>
    </source>
</reference>
<dbReference type="RefSeq" id="WP_193995045.1">
    <property type="nucleotide sequence ID" value="NZ_JADEXP010000238.1"/>
</dbReference>
<dbReference type="Pfam" id="PF02861">
    <property type="entry name" value="Clp_N"/>
    <property type="match status" value="1"/>
</dbReference>
<dbReference type="PROSITE" id="PS51903">
    <property type="entry name" value="CLP_R"/>
    <property type="match status" value="1"/>
</dbReference>
<dbReference type="SUPFAM" id="SSF81923">
    <property type="entry name" value="Double Clp-N motif"/>
    <property type="match status" value="1"/>
</dbReference>
<feature type="domain" description="Clp R" evidence="2">
    <location>
        <begin position="6"/>
        <end position="64"/>
    </location>
</feature>
<evidence type="ECO:0000256" key="1">
    <source>
        <dbReference type="PROSITE-ProRule" id="PRU01251"/>
    </source>
</evidence>
<gene>
    <name evidence="3" type="ORF">IQ260_20995</name>
</gene>
<dbReference type="InterPro" id="IPR036628">
    <property type="entry name" value="Clp_N_dom_sf"/>
</dbReference>
<dbReference type="InterPro" id="IPR004176">
    <property type="entry name" value="Clp_R_N"/>
</dbReference>
<evidence type="ECO:0000313" key="3">
    <source>
        <dbReference type="EMBL" id="MBE9069128.1"/>
    </source>
</evidence>
<sequence length="64" mass="7194">MQPSNPDKFTAKAWDAIVQAQDVARRFRQQYLEVEHVMVALLEQQGLADTILSKASLDPGLILQ</sequence>
<dbReference type="AlphaFoldDB" id="A0A929FC12"/>
<proteinExistence type="predicted"/>
<name>A0A929FC12_LEPEC</name>
<keyword evidence="1" id="KW-0677">Repeat</keyword>
<evidence type="ECO:0000313" key="4">
    <source>
        <dbReference type="Proteomes" id="UP000615026"/>
    </source>
</evidence>
<comment type="caution">
    <text evidence="3">The sequence shown here is derived from an EMBL/GenBank/DDBJ whole genome shotgun (WGS) entry which is preliminary data.</text>
</comment>
<feature type="non-terminal residue" evidence="3">
    <location>
        <position position="64"/>
    </location>
</feature>